<evidence type="ECO:0000256" key="2">
    <source>
        <dbReference type="ARBA" id="ARBA00008376"/>
    </source>
</evidence>
<feature type="region of interest" description="Disordered" evidence="9">
    <location>
        <begin position="1"/>
        <end position="54"/>
    </location>
</feature>
<comment type="subcellular location">
    <subcellularLocation>
        <location evidence="1">Cytoplasm</location>
    </subcellularLocation>
</comment>
<evidence type="ECO:0000259" key="10">
    <source>
        <dbReference type="PROSITE" id="PS51726"/>
    </source>
</evidence>
<keyword evidence="8" id="KW-0009">Actin-binding</keyword>
<dbReference type="Gene3D" id="1.10.10.10">
    <property type="entry name" value="Winged helix-like DNA-binding domain superfamily/Winged helix DNA-binding domain"/>
    <property type="match status" value="1"/>
</dbReference>
<comment type="similarity">
    <text evidence="3">Belongs to the MYST (SAS/MOZ) family.</text>
</comment>
<dbReference type="InterPro" id="IPR002717">
    <property type="entry name" value="HAT_MYST-type"/>
</dbReference>
<evidence type="ECO:0000256" key="4">
    <source>
        <dbReference type="ARBA" id="ARBA00013184"/>
    </source>
</evidence>
<feature type="region of interest" description="Disordered" evidence="9">
    <location>
        <begin position="1546"/>
        <end position="1582"/>
    </location>
</feature>
<dbReference type="PRINTS" id="PR00806">
    <property type="entry name" value="VINCULIN"/>
</dbReference>
<dbReference type="PANTHER" id="PTHR46180">
    <property type="entry name" value="VINCULIN"/>
    <property type="match status" value="1"/>
</dbReference>
<dbReference type="Pfam" id="PF01853">
    <property type="entry name" value="MOZ_SAS"/>
    <property type="match status" value="1"/>
</dbReference>
<dbReference type="InterPro" id="IPR036388">
    <property type="entry name" value="WH-like_DNA-bd_sf"/>
</dbReference>
<evidence type="ECO:0000313" key="12">
    <source>
        <dbReference type="Proteomes" id="UP000663823"/>
    </source>
</evidence>
<evidence type="ECO:0000256" key="1">
    <source>
        <dbReference type="ARBA" id="ARBA00004496"/>
    </source>
</evidence>
<evidence type="ECO:0000256" key="5">
    <source>
        <dbReference type="ARBA" id="ARBA00014125"/>
    </source>
</evidence>
<dbReference type="Gene3D" id="1.20.120.810">
    <property type="entry name" value="Vinculin, Vh2 four-helix bundle"/>
    <property type="match status" value="2"/>
</dbReference>
<sequence length="1781" mass="202763">MNHHKKHTHRKSSASSTSSENNLLQNNEQSLCRTSQSSSSSSGSSAKKKLIYPNVPKRIQQQCSTINEHNDTIQTESEIIIIPTEIQSQKRDTYSSNMSSSNQNAYVRHTLDLITKYTSPQKPFSKEPHDQSLSSVQNRANNINNSQSINQSKSKRTLSPLNETNQQNHESKRKKSFDNDDDDDDNDNDELSQFLDYRCNKKLSSQNDNTTISSQTTTTTDGEERKPTVRKPTVRKLSINQQKPIVSQIVPIEQPIVNTPTESDEILIIEPDVDTEEENTIDREGIISLAKHSQNSNTESKDHLKNSKSNPIIPSPIRLPIDNHIDSLNSTNENHVSITPIKNSNSIYSPSNNISKQILNNSINNFSPGSNFGGRRRYSSTSTTSFLYDTPCSSFSRTTTNNTILNSQININNECETQTLLPTNIDMIHQLILQMNSNINENEYNIDYNSMEISKKLFHQSASLFSTNKYQTIPLLIKKQFFNIGRYEIEVPFPMNSNKIPIIYACDICLKHFHGSSIAFQRHTSKCLSIQPPGKLVYNENDLAIFEIGQTKLNIEQRIYIKSLCRIARLFIDSNKSIDDTKIDRFTYYILCRRDPILSECQPFLYRFIGYFSKQANQHVQPSINNLSCLFILPPFAQHQEYNQLLIAFSYFLIRSNASENLIYSSPARPLDITSLSAFRNYWCDIVLTHIINHNQSSIKTITLDNLARQTFIHPKDILSSLYSNGFIVPHPNDKSSVYLLDCAYQSISSKNLHIRNKSLFMNMKLINTDDEKKIMIDKNNIDQETRASITMPVFHTKTIESILEPVAQQVSRLVILHEESSDDNNLIPDLSKSVQIVKSAVDNLVKVGHETCLTSTDDLLRTDIPEALVRINKASTLLIDAAHILKHEPYSIKGRQMLIEGARCILQGISALLLTFDESEVRKIVIICQHVLNHLSYVEMIETIEQLVDFVKNLTPILTRMSKEVDLRINELTHIIHRQLLTRSLEQVKTLTPLLISSINVYITSKHTGGHTIVESIENRDYVVNKVSDELGEIIRILQLITVDDVLLNEFDEDEQHSLKKLLKTLGNRLYQAKNWLSNSKALEGTLAERSLRMILDDLRIHITEHCLDEKQADILMQKVDAISQMMNRLLQLRVQSKGDTNEATSLSRNISQQLDDLYRSLEYAINILRYTSDYQRPATTVNGKVDQAERWLLQPDLDQFGFGEFAIRSLIKIGRQLVSICELSYRRDLLECCLNIENLLLKYKDLLRRRLPINGPECVMISRSLTSHIHQLQCRLQEAIIYQISDDFMDITSTIRTLREVAFHSSDEPNRQELFQAVIQDFINHSSTLTQTARLAANGTSCRSKSTIETINVTASQINDLTPQVIYAARIVFGDPTSSSTTQEHFDLLRDQWITQMEYLRCQVDEAIPSDEFVKACEEAIIHDTQQTEKAIADLNSSIIVDSTSNIIRRANRILLVACQEIENSEDSKFTTQLRQASNTFKDTFPPMIAAAKQLALNPDDKLMHSNWQQTNNELIDAIGNIREILQPITTNLVNGIAHISFCHDSRSSSKSPPPRPPLPSDEELSASAAPPRPPLPIFEATHEEPYDKDLPIPQANQPILMAAHDLHINIKQYSSHDNELIALAKKMAHFVAQLSLLIRGETGTKRDLISTSRELAEMSEHITYLAKQIAKECTDRRMRTHLLQVSERIPTIGTQLKILSTVKATMFGIYDYLPRSLSKNERAMINSEEDAEATEMLIGNAQNLMQSVKETVKAAEIASDKIHRMDNKIRLRWTRRTQ</sequence>
<keyword evidence="6" id="KW-0963">Cytoplasm</keyword>
<dbReference type="GO" id="GO:0004402">
    <property type="term" value="F:histone acetyltransferase activity"/>
    <property type="evidence" value="ECO:0007669"/>
    <property type="project" value="InterPro"/>
</dbReference>
<dbReference type="Pfam" id="PF01044">
    <property type="entry name" value="Vinculin"/>
    <property type="match status" value="1"/>
</dbReference>
<dbReference type="EC" id="2.3.1.48" evidence="4"/>
<evidence type="ECO:0000256" key="3">
    <source>
        <dbReference type="ARBA" id="ARBA00010107"/>
    </source>
</evidence>
<feature type="compositionally biased region" description="Basic residues" evidence="9">
    <location>
        <begin position="1"/>
        <end position="12"/>
    </location>
</feature>
<evidence type="ECO:0000256" key="7">
    <source>
        <dbReference type="ARBA" id="ARBA00022990"/>
    </source>
</evidence>
<feature type="compositionally biased region" description="Low complexity" evidence="9">
    <location>
        <begin position="204"/>
        <end position="220"/>
    </location>
</feature>
<evidence type="ECO:0000256" key="8">
    <source>
        <dbReference type="ARBA" id="ARBA00023203"/>
    </source>
</evidence>
<dbReference type="InterPro" id="IPR016181">
    <property type="entry name" value="Acyl_CoA_acyltransferase"/>
</dbReference>
<feature type="domain" description="MYST-type HAT" evidence="10">
    <location>
        <begin position="468"/>
        <end position="787"/>
    </location>
</feature>
<dbReference type="GO" id="GO:0007155">
    <property type="term" value="P:cell adhesion"/>
    <property type="evidence" value="ECO:0007669"/>
    <property type="project" value="InterPro"/>
</dbReference>
<feature type="region of interest" description="Disordered" evidence="9">
    <location>
        <begin position="141"/>
        <end position="233"/>
    </location>
</feature>
<dbReference type="GO" id="GO:0005737">
    <property type="term" value="C:cytoplasm"/>
    <property type="evidence" value="ECO:0007669"/>
    <property type="project" value="UniProtKB-SubCell"/>
</dbReference>
<feature type="region of interest" description="Disordered" evidence="9">
    <location>
        <begin position="290"/>
        <end position="318"/>
    </location>
</feature>
<feature type="compositionally biased region" description="Acidic residues" evidence="9">
    <location>
        <begin position="179"/>
        <end position="190"/>
    </location>
</feature>
<evidence type="ECO:0000256" key="6">
    <source>
        <dbReference type="ARBA" id="ARBA00022490"/>
    </source>
</evidence>
<accession>A0A818SGF8</accession>
<feature type="compositionally biased region" description="Low complexity" evidence="9">
    <location>
        <begin position="141"/>
        <end position="152"/>
    </location>
</feature>
<dbReference type="InterPro" id="IPR036723">
    <property type="entry name" value="Alpha-catenin/vinculin-like_sf"/>
</dbReference>
<comment type="caution">
    <text evidence="11">The sequence shown here is derived from an EMBL/GenBank/DDBJ whole genome shotgun (WGS) entry which is preliminary data.</text>
</comment>
<dbReference type="Gene3D" id="3.40.630.30">
    <property type="match status" value="1"/>
</dbReference>
<gene>
    <name evidence="11" type="ORF">OTI717_LOCUS10463</name>
</gene>
<dbReference type="Gene3D" id="1.20.120.230">
    <property type="entry name" value="Alpha-catenin/vinculin-like"/>
    <property type="match status" value="4"/>
</dbReference>
<dbReference type="Proteomes" id="UP000663823">
    <property type="component" value="Unassembled WGS sequence"/>
</dbReference>
<reference evidence="11" key="1">
    <citation type="submission" date="2021-02" db="EMBL/GenBank/DDBJ databases">
        <authorList>
            <person name="Nowell W R."/>
        </authorList>
    </citation>
    <scope>NUCLEOTIDE SEQUENCE</scope>
</reference>
<dbReference type="PROSITE" id="PS51726">
    <property type="entry name" value="MYST_HAT"/>
    <property type="match status" value="1"/>
</dbReference>
<dbReference type="InterPro" id="IPR006077">
    <property type="entry name" value="Vinculin/catenin"/>
</dbReference>
<keyword evidence="7" id="KW-0007">Acetylation</keyword>
<evidence type="ECO:0000313" key="11">
    <source>
        <dbReference type="EMBL" id="CAF3669470.1"/>
    </source>
</evidence>
<dbReference type="GO" id="GO:0006355">
    <property type="term" value="P:regulation of DNA-templated transcription"/>
    <property type="evidence" value="ECO:0007669"/>
    <property type="project" value="InterPro"/>
</dbReference>
<organism evidence="11 12">
    <name type="scientific">Rotaria sordida</name>
    <dbReference type="NCBI Taxonomy" id="392033"/>
    <lineage>
        <taxon>Eukaryota</taxon>
        <taxon>Metazoa</taxon>
        <taxon>Spiralia</taxon>
        <taxon>Gnathifera</taxon>
        <taxon>Rotifera</taxon>
        <taxon>Eurotatoria</taxon>
        <taxon>Bdelloidea</taxon>
        <taxon>Philodinida</taxon>
        <taxon>Philodinidae</taxon>
        <taxon>Rotaria</taxon>
    </lineage>
</organism>
<name>A0A818SGF8_9BILA</name>
<feature type="compositionally biased region" description="Low complexity" evidence="9">
    <location>
        <begin position="13"/>
        <end position="45"/>
    </location>
</feature>
<protein>
    <recommendedName>
        <fullName evidence="5">Vinculin</fullName>
        <ecNumber evidence="4">2.3.1.48</ecNumber>
    </recommendedName>
</protein>
<dbReference type="InterPro" id="IPR017997">
    <property type="entry name" value="Vinculin"/>
</dbReference>
<comment type="similarity">
    <text evidence="2">Belongs to the vinculin/alpha-catenin family.</text>
</comment>
<proteinExistence type="inferred from homology"/>
<dbReference type="EMBL" id="CAJOAX010000946">
    <property type="protein sequence ID" value="CAF3669470.1"/>
    <property type="molecule type" value="Genomic_DNA"/>
</dbReference>
<evidence type="ECO:0000256" key="9">
    <source>
        <dbReference type="SAM" id="MobiDB-lite"/>
    </source>
</evidence>
<dbReference type="SUPFAM" id="SSF55729">
    <property type="entry name" value="Acyl-CoA N-acyltransferases (Nat)"/>
    <property type="match status" value="1"/>
</dbReference>
<feature type="compositionally biased region" description="Polar residues" evidence="9">
    <location>
        <begin position="157"/>
        <end position="168"/>
    </location>
</feature>
<dbReference type="GO" id="GO:0051015">
    <property type="term" value="F:actin filament binding"/>
    <property type="evidence" value="ECO:0007669"/>
    <property type="project" value="InterPro"/>
</dbReference>
<dbReference type="SUPFAM" id="SSF47220">
    <property type="entry name" value="alpha-catenin/vinculin-like"/>
    <property type="match status" value="6"/>
</dbReference>